<organism evidence="7 8">
    <name type="scientific">Roseovarius gahaiensis</name>
    <dbReference type="NCBI Taxonomy" id="2716691"/>
    <lineage>
        <taxon>Bacteria</taxon>
        <taxon>Pseudomonadati</taxon>
        <taxon>Pseudomonadota</taxon>
        <taxon>Alphaproteobacteria</taxon>
        <taxon>Rhodobacterales</taxon>
        <taxon>Roseobacteraceae</taxon>
        <taxon>Roseovarius</taxon>
    </lineage>
</organism>
<dbReference type="PANTHER" id="PTHR45694">
    <property type="entry name" value="GLUTAREDOXIN 2"/>
    <property type="match status" value="1"/>
</dbReference>
<feature type="domain" description="Glutaredoxin" evidence="6">
    <location>
        <begin position="4"/>
        <end position="64"/>
    </location>
</feature>
<dbReference type="InterPro" id="IPR002109">
    <property type="entry name" value="Glutaredoxin"/>
</dbReference>
<dbReference type="GO" id="GO:0005737">
    <property type="term" value="C:cytoplasm"/>
    <property type="evidence" value="ECO:0007669"/>
    <property type="project" value="TreeGrafter"/>
</dbReference>
<evidence type="ECO:0000256" key="2">
    <source>
        <dbReference type="ARBA" id="ARBA00007787"/>
    </source>
</evidence>
<dbReference type="InterPro" id="IPR036249">
    <property type="entry name" value="Thioredoxin-like_sf"/>
</dbReference>
<dbReference type="Pfam" id="PF00462">
    <property type="entry name" value="Glutaredoxin"/>
    <property type="match status" value="1"/>
</dbReference>
<accession>A0A967EJU3</accession>
<proteinExistence type="inferred from homology"/>
<name>A0A967EJU3_9RHOB</name>
<dbReference type="InterPro" id="IPR014025">
    <property type="entry name" value="Glutaredoxin_subgr"/>
</dbReference>
<dbReference type="Proteomes" id="UP000639775">
    <property type="component" value="Unassembled WGS sequence"/>
</dbReference>
<keyword evidence="5" id="KW-0676">Redox-active center</keyword>
<comment type="function">
    <text evidence="1 5">Has a glutathione-disulfide oxidoreductase activity in the presence of NADPH and glutathione reductase. Reduces low molecular weight disulfides and proteins.</text>
</comment>
<dbReference type="AlphaFoldDB" id="A0A967EJU3"/>
<evidence type="ECO:0000313" key="8">
    <source>
        <dbReference type="Proteomes" id="UP000639775"/>
    </source>
</evidence>
<comment type="similarity">
    <text evidence="2 5">Belongs to the glutaredoxin family.</text>
</comment>
<dbReference type="NCBIfam" id="TIGR02181">
    <property type="entry name" value="GRX_bact"/>
    <property type="match status" value="1"/>
</dbReference>
<protein>
    <recommendedName>
        <fullName evidence="5">Glutaredoxin</fullName>
    </recommendedName>
</protein>
<keyword evidence="8" id="KW-1185">Reference proteome</keyword>
<comment type="caution">
    <text evidence="7">The sequence shown here is derived from an EMBL/GenBank/DDBJ whole genome shotgun (WGS) entry which is preliminary data.</text>
</comment>
<dbReference type="GO" id="GO:0045454">
    <property type="term" value="P:cell redox homeostasis"/>
    <property type="evidence" value="ECO:0007669"/>
    <property type="project" value="InterPro"/>
</dbReference>
<evidence type="ECO:0000256" key="4">
    <source>
        <dbReference type="ARBA" id="ARBA00022982"/>
    </source>
</evidence>
<gene>
    <name evidence="7" type="primary">grxC</name>
    <name evidence="7" type="ORF">HAT86_01760</name>
</gene>
<dbReference type="GO" id="GO:0034599">
    <property type="term" value="P:cellular response to oxidative stress"/>
    <property type="evidence" value="ECO:0007669"/>
    <property type="project" value="TreeGrafter"/>
</dbReference>
<dbReference type="PANTHER" id="PTHR45694:SF18">
    <property type="entry name" value="GLUTAREDOXIN-1-RELATED"/>
    <property type="match status" value="1"/>
</dbReference>
<evidence type="ECO:0000259" key="6">
    <source>
        <dbReference type="Pfam" id="PF00462"/>
    </source>
</evidence>
<evidence type="ECO:0000256" key="3">
    <source>
        <dbReference type="ARBA" id="ARBA00022448"/>
    </source>
</evidence>
<sequence>MQPVEIYTSPLCGFCHAAKRLLKQKDVNFSEVDVLVDPSRKPEMIQRANGKKTVPQIFIGTTHVGGCDELYALERAGKLDSLLNG</sequence>
<evidence type="ECO:0000256" key="5">
    <source>
        <dbReference type="RuleBase" id="RU364065"/>
    </source>
</evidence>
<dbReference type="EMBL" id="JAAORB010000002">
    <property type="protein sequence ID" value="NHQ73189.1"/>
    <property type="molecule type" value="Genomic_DNA"/>
</dbReference>
<reference evidence="7" key="1">
    <citation type="submission" date="2020-03" db="EMBL/GenBank/DDBJ databases">
        <title>Roseovarius gahaiensis sp. nov., isolated from Gahai Saline Lake, China.</title>
        <authorList>
            <person name="Sun X."/>
        </authorList>
    </citation>
    <scope>NUCLEOTIDE SEQUENCE</scope>
    <source>
        <strain evidence="7">GH877</strain>
    </source>
</reference>
<dbReference type="Gene3D" id="3.40.30.10">
    <property type="entry name" value="Glutaredoxin"/>
    <property type="match status" value="1"/>
</dbReference>
<dbReference type="SUPFAM" id="SSF52833">
    <property type="entry name" value="Thioredoxin-like"/>
    <property type="match status" value="1"/>
</dbReference>
<keyword evidence="3 5" id="KW-0813">Transport</keyword>
<dbReference type="RefSeq" id="WP_167192871.1">
    <property type="nucleotide sequence ID" value="NZ_JAAORB010000002.1"/>
</dbReference>
<dbReference type="GO" id="GO:0015038">
    <property type="term" value="F:glutathione disulfide oxidoreductase activity"/>
    <property type="evidence" value="ECO:0007669"/>
    <property type="project" value="UniProtKB-UniRule"/>
</dbReference>
<evidence type="ECO:0000256" key="1">
    <source>
        <dbReference type="ARBA" id="ARBA00002549"/>
    </source>
</evidence>
<keyword evidence="4 5" id="KW-0249">Electron transport</keyword>
<keyword evidence="5" id="KW-0963">Cytoplasm</keyword>
<dbReference type="InterPro" id="IPR011900">
    <property type="entry name" value="GRX_bact"/>
</dbReference>
<dbReference type="PROSITE" id="PS51354">
    <property type="entry name" value="GLUTAREDOXIN_2"/>
    <property type="match status" value="1"/>
</dbReference>
<dbReference type="CDD" id="cd03418">
    <property type="entry name" value="GRX_GRXb_1_3_like"/>
    <property type="match status" value="1"/>
</dbReference>
<dbReference type="PRINTS" id="PR00160">
    <property type="entry name" value="GLUTAREDOXIN"/>
</dbReference>
<evidence type="ECO:0000313" key="7">
    <source>
        <dbReference type="EMBL" id="NHQ73189.1"/>
    </source>
</evidence>